<protein>
    <submittedName>
        <fullName evidence="1">Uncharacterized protein</fullName>
    </submittedName>
</protein>
<sequence length="243" mass="28185">MIFRMDDFCKVVLLFGIIIRQIMELNAKDIRIGTVYGIDVIKDDIESQYPILKGNIGFMSLAESEREEKRPKDSAWRCGDDQSYYFEPLNECYFISVAQFLNVDSDRKIAYGGTRDEYVFSCWQQYRGKLLDIGLERIGEKMSFVKEMIINFNHRSFNRQAIQVGFMINRDHELISQNGEHYDVLDKVQVKDPNQNDGTFCSSVCCIVFFADIRITNDVKMIYTSCDNRTRALSYICQAPALA</sequence>
<evidence type="ECO:0000313" key="2">
    <source>
        <dbReference type="Proteomes" id="UP000242913"/>
    </source>
</evidence>
<keyword evidence="2" id="KW-1185">Reference proteome</keyword>
<reference evidence="1 2" key="1">
    <citation type="submission" date="2015-12" db="EMBL/GenBank/DDBJ databases">
        <title>Draft genome of the nematode, Onchocerca flexuosa.</title>
        <authorList>
            <person name="Mitreva M."/>
        </authorList>
    </citation>
    <scope>NUCLEOTIDE SEQUENCE [LARGE SCALE GENOMIC DNA]</scope>
    <source>
        <strain evidence="1">Red Deer</strain>
    </source>
</reference>
<name>A0A238C4H2_9BILA</name>
<gene>
    <name evidence="1" type="ORF">X798_01227</name>
</gene>
<dbReference type="Proteomes" id="UP000242913">
    <property type="component" value="Unassembled WGS sequence"/>
</dbReference>
<accession>A0A238C4H2</accession>
<dbReference type="OrthoDB" id="5776639at2759"/>
<dbReference type="EMBL" id="KZ269979">
    <property type="protein sequence ID" value="OZC12046.1"/>
    <property type="molecule type" value="Genomic_DNA"/>
</dbReference>
<proteinExistence type="predicted"/>
<organism evidence="1 2">
    <name type="scientific">Onchocerca flexuosa</name>
    <dbReference type="NCBI Taxonomy" id="387005"/>
    <lineage>
        <taxon>Eukaryota</taxon>
        <taxon>Metazoa</taxon>
        <taxon>Ecdysozoa</taxon>
        <taxon>Nematoda</taxon>
        <taxon>Chromadorea</taxon>
        <taxon>Rhabditida</taxon>
        <taxon>Spirurina</taxon>
        <taxon>Spiruromorpha</taxon>
        <taxon>Filarioidea</taxon>
        <taxon>Onchocercidae</taxon>
        <taxon>Onchocerca</taxon>
    </lineage>
</organism>
<dbReference type="AlphaFoldDB" id="A0A238C4H2"/>
<evidence type="ECO:0000313" key="1">
    <source>
        <dbReference type="EMBL" id="OZC12046.1"/>
    </source>
</evidence>